<feature type="domain" description="DUF1543" evidence="1">
    <location>
        <begin position="15"/>
        <end position="65"/>
    </location>
</feature>
<dbReference type="EMBL" id="CP046056">
    <property type="protein sequence ID" value="QQD23128.1"/>
    <property type="molecule type" value="Genomic_DNA"/>
</dbReference>
<dbReference type="Proteomes" id="UP000596074">
    <property type="component" value="Chromosome"/>
</dbReference>
<dbReference type="KEGG" id="vcw:GJQ55_00960"/>
<accession>A0A9X7YMM4</accession>
<dbReference type="AlphaFoldDB" id="A0A9X7YMM4"/>
<evidence type="ECO:0000313" key="2">
    <source>
        <dbReference type="EMBL" id="QQD23128.1"/>
    </source>
</evidence>
<dbReference type="Pfam" id="PF07566">
    <property type="entry name" value="DUF1543"/>
    <property type="match status" value="1"/>
</dbReference>
<evidence type="ECO:0000313" key="3">
    <source>
        <dbReference type="Proteomes" id="UP000596074"/>
    </source>
</evidence>
<sequence length="162" mass="18659">MLYMVMLGGHHPRAKIEVHDIVFACGDTLPHTYPALIRNWFGDPKRVHIDAWMQIDGVDDYAVRLRPEPPAAGPRLYFVNLGGYLKQVFGEDHRYLLLVADDMQSAKQQAKARAGELWLKPHRDNLAEVDDCLQLDQIEGLYVHLVREPHQECAFRNDYIVL</sequence>
<dbReference type="RefSeq" id="WP_228345643.1">
    <property type="nucleotide sequence ID" value="NZ_CP046056.1"/>
</dbReference>
<evidence type="ECO:0000259" key="1">
    <source>
        <dbReference type="Pfam" id="PF07566"/>
    </source>
</evidence>
<dbReference type="InterPro" id="IPR011440">
    <property type="entry name" value="DUF1543"/>
</dbReference>
<proteinExistence type="predicted"/>
<protein>
    <submittedName>
        <fullName evidence="2">DUF1543 domain-containing protein</fullName>
    </submittedName>
</protein>
<organism evidence="2 3">
    <name type="scientific">Venatoribacter cucullus</name>
    <dbReference type="NCBI Taxonomy" id="2661630"/>
    <lineage>
        <taxon>Bacteria</taxon>
        <taxon>Pseudomonadati</taxon>
        <taxon>Pseudomonadota</taxon>
        <taxon>Gammaproteobacteria</taxon>
        <taxon>Oceanospirillales</taxon>
        <taxon>Oceanospirillaceae</taxon>
        <taxon>Venatoribacter</taxon>
    </lineage>
</organism>
<dbReference type="Gene3D" id="3.10.20.10">
    <property type="match status" value="2"/>
</dbReference>
<name>A0A9X7YMM4_9GAMM</name>
<gene>
    <name evidence="2" type="ORF">GJQ55_00960</name>
</gene>
<keyword evidence="3" id="KW-1185">Reference proteome</keyword>
<reference evidence="2 3" key="1">
    <citation type="submission" date="2019-11" db="EMBL/GenBank/DDBJ databases">
        <title>Venatorbacter sp. nov. a predator of Campylobacter and other Gram-negative bacteria.</title>
        <authorList>
            <person name="Saeedi A."/>
            <person name="Cummings N.J."/>
            <person name="Connerton I.F."/>
            <person name="Connerton P.L."/>
        </authorList>
    </citation>
    <scope>NUCLEOTIDE SEQUENCE [LARGE SCALE GENOMIC DNA]</scope>
    <source>
        <strain evidence="2">XL5</strain>
    </source>
</reference>